<dbReference type="RefSeq" id="WP_148899241.1">
    <property type="nucleotide sequence ID" value="NZ_VNHY01000003.1"/>
</dbReference>
<dbReference type="SUPFAM" id="SSF46689">
    <property type="entry name" value="Homeodomain-like"/>
    <property type="match status" value="1"/>
</dbReference>
<proteinExistence type="predicted"/>
<dbReference type="Pfam" id="PF17931">
    <property type="entry name" value="TetR_C_23"/>
    <property type="match status" value="1"/>
</dbReference>
<keyword evidence="2" id="KW-0238">DNA-binding</keyword>
<dbReference type="AlphaFoldDB" id="A0A5D3YG62"/>
<dbReference type="GO" id="GO:0003677">
    <property type="term" value="F:DNA binding"/>
    <property type="evidence" value="ECO:0007669"/>
    <property type="project" value="UniProtKB-KW"/>
</dbReference>
<evidence type="ECO:0000313" key="3">
    <source>
        <dbReference type="Proteomes" id="UP000324595"/>
    </source>
</evidence>
<dbReference type="OrthoDB" id="1523640at2"/>
<name>A0A5D3YG62_9BACT</name>
<dbReference type="InterPro" id="IPR009057">
    <property type="entry name" value="Homeodomain-like_sf"/>
</dbReference>
<dbReference type="Gene3D" id="1.10.357.10">
    <property type="entry name" value="Tetracycline Repressor, domain 2"/>
    <property type="match status" value="1"/>
</dbReference>
<feature type="domain" description="Tetracyclin repressor-like C-terminal" evidence="1">
    <location>
        <begin position="86"/>
        <end position="207"/>
    </location>
</feature>
<keyword evidence="3" id="KW-1185">Reference proteome</keyword>
<dbReference type="EMBL" id="VNHY01000003">
    <property type="protein sequence ID" value="TYP92542.1"/>
    <property type="molecule type" value="Genomic_DNA"/>
</dbReference>
<evidence type="ECO:0000259" key="1">
    <source>
        <dbReference type="Pfam" id="PF17931"/>
    </source>
</evidence>
<dbReference type="Proteomes" id="UP000324595">
    <property type="component" value="Unassembled WGS sequence"/>
</dbReference>
<sequence length="232" mass="27241">MASFDPETFKTKYNIAEAAAHLYSQGNGQFYIRDVAAALEMDPAEIFNYFPNKVSILRFYYASLIIRYESMVSEIEGFNSYTLSEKFSNFAFTLFDMLAEQEEFVEDTFDKLIVNSCTKTDFEREVERLLKQFLENDSQLSISSSVALNDCSYSFLRRQFLELVRFWLHDDSDNRELTMQLTDKLTAFLQELFYNTVLDKGADLLKFFNANRESFFQNIPFLKQICSKIEIR</sequence>
<protein>
    <submittedName>
        <fullName evidence="2">DNA-binding transcriptional regulator, AcrR family</fullName>
    </submittedName>
</protein>
<dbReference type="InterPro" id="IPR036271">
    <property type="entry name" value="Tet_transcr_reg_TetR-rel_C_sf"/>
</dbReference>
<organism evidence="2 3">
    <name type="scientific">Fodinibius salinus</name>
    <dbReference type="NCBI Taxonomy" id="860790"/>
    <lineage>
        <taxon>Bacteria</taxon>
        <taxon>Pseudomonadati</taxon>
        <taxon>Balneolota</taxon>
        <taxon>Balneolia</taxon>
        <taxon>Balneolales</taxon>
        <taxon>Balneolaceae</taxon>
        <taxon>Fodinibius</taxon>
    </lineage>
</organism>
<comment type="caution">
    <text evidence="2">The sequence shown here is derived from an EMBL/GenBank/DDBJ whole genome shotgun (WGS) entry which is preliminary data.</text>
</comment>
<dbReference type="SUPFAM" id="SSF48498">
    <property type="entry name" value="Tetracyclin repressor-like, C-terminal domain"/>
    <property type="match status" value="1"/>
</dbReference>
<gene>
    <name evidence="2" type="ORF">LX73_1904</name>
</gene>
<reference evidence="2 3" key="1">
    <citation type="submission" date="2019-07" db="EMBL/GenBank/DDBJ databases">
        <title>Genomic Encyclopedia of Archaeal and Bacterial Type Strains, Phase II (KMG-II): from individual species to whole genera.</title>
        <authorList>
            <person name="Goeker M."/>
        </authorList>
    </citation>
    <scope>NUCLEOTIDE SEQUENCE [LARGE SCALE GENOMIC DNA]</scope>
    <source>
        <strain evidence="2 3">DSM 21935</strain>
    </source>
</reference>
<accession>A0A5D3YG62</accession>
<evidence type="ECO:0000313" key="2">
    <source>
        <dbReference type="EMBL" id="TYP92542.1"/>
    </source>
</evidence>
<dbReference type="InterPro" id="IPR041673">
    <property type="entry name" value="TetR_C_23"/>
</dbReference>